<feature type="compositionally biased region" description="Low complexity" evidence="2">
    <location>
        <begin position="28"/>
        <end position="38"/>
    </location>
</feature>
<name>A0A1N6AFK8_9ACTN</name>
<feature type="region of interest" description="Disordered" evidence="2">
    <location>
        <begin position="1"/>
        <end position="85"/>
    </location>
</feature>
<evidence type="ECO:0000313" key="6">
    <source>
        <dbReference type="Proteomes" id="UP000185124"/>
    </source>
</evidence>
<feature type="transmembrane region" description="Helical" evidence="3">
    <location>
        <begin position="115"/>
        <end position="139"/>
    </location>
</feature>
<dbReference type="EMBL" id="FSQT01000002">
    <property type="protein sequence ID" value="SIN32823.1"/>
    <property type="molecule type" value="Genomic_DNA"/>
</dbReference>
<keyword evidence="3" id="KW-0472">Membrane</keyword>
<organism evidence="5 6">
    <name type="scientific">Micromonospora cremea</name>
    <dbReference type="NCBI Taxonomy" id="709881"/>
    <lineage>
        <taxon>Bacteria</taxon>
        <taxon>Bacillati</taxon>
        <taxon>Actinomycetota</taxon>
        <taxon>Actinomycetes</taxon>
        <taxon>Micromonosporales</taxon>
        <taxon>Micromonosporaceae</taxon>
        <taxon>Micromonospora</taxon>
    </lineage>
</organism>
<protein>
    <recommendedName>
        <fullName evidence="4">DUF4352 domain-containing protein</fullName>
    </recommendedName>
</protein>
<reference evidence="6" key="1">
    <citation type="submission" date="2016-12" db="EMBL/GenBank/DDBJ databases">
        <authorList>
            <person name="Varghese N."/>
            <person name="Submissions S."/>
        </authorList>
    </citation>
    <scope>NUCLEOTIDE SEQUENCE [LARGE SCALE GENOMIC DNA]</scope>
    <source>
        <strain evidence="6">DSM 45599</strain>
    </source>
</reference>
<keyword evidence="1" id="KW-0732">Signal</keyword>
<gene>
    <name evidence="5" type="ORF">SAMN04489832_5446</name>
</gene>
<feature type="domain" description="DUF4352" evidence="4">
    <location>
        <begin position="195"/>
        <end position="302"/>
    </location>
</feature>
<dbReference type="AlphaFoldDB" id="A0A1N6AFK8"/>
<proteinExistence type="predicted"/>
<dbReference type="Gene3D" id="2.60.40.1240">
    <property type="match status" value="1"/>
</dbReference>
<evidence type="ECO:0000256" key="3">
    <source>
        <dbReference type="SAM" id="Phobius"/>
    </source>
</evidence>
<dbReference type="Proteomes" id="UP000185124">
    <property type="component" value="Unassembled WGS sequence"/>
</dbReference>
<keyword evidence="3" id="KW-0812">Transmembrane</keyword>
<feature type="region of interest" description="Disordered" evidence="2">
    <location>
        <begin position="147"/>
        <end position="193"/>
    </location>
</feature>
<evidence type="ECO:0000256" key="1">
    <source>
        <dbReference type="ARBA" id="ARBA00022729"/>
    </source>
</evidence>
<keyword evidence="6" id="KW-1185">Reference proteome</keyword>
<dbReference type="OrthoDB" id="3405575at2"/>
<dbReference type="RefSeq" id="WP_074316606.1">
    <property type="nucleotide sequence ID" value="NZ_FSQT01000002.1"/>
</dbReference>
<feature type="compositionally biased region" description="Pro residues" evidence="2">
    <location>
        <begin position="55"/>
        <end position="78"/>
    </location>
</feature>
<dbReference type="Pfam" id="PF11611">
    <property type="entry name" value="DUF4352"/>
    <property type="match status" value="1"/>
</dbReference>
<evidence type="ECO:0000313" key="5">
    <source>
        <dbReference type="EMBL" id="SIN32823.1"/>
    </source>
</evidence>
<evidence type="ECO:0000259" key="4">
    <source>
        <dbReference type="Pfam" id="PF11611"/>
    </source>
</evidence>
<accession>A0A1N6AFK8</accession>
<dbReference type="InterPro" id="IPR029051">
    <property type="entry name" value="DUF4352"/>
</dbReference>
<dbReference type="InterPro" id="IPR029050">
    <property type="entry name" value="Immunoprotect_excell_Ig-like"/>
</dbReference>
<sequence length="310" mass="31645">MTHPQPPVGPQDPQQPSLEPPTQPFPAAPQQAAAEPTLPQAPVPPNPWSAGGNAPQPPYASTPYPTPPGQAWPQPPLPGGAYPAAGSGAYPPPGVPGYPLTMPPPVPTKNSNRTVVVIAVTAAVLTLLCCAGGIVAVVIGANHAANDVTDALPTPGVTRGVGQPPRDDPSSAPPSADDDTRNMSPGDTLVIDGDDGTVEVTVTKFSTSTKPCKSYGLKPDEGMYVIADVTFTVTTGTGSTNPLYFQWVAADGTETNAIGGAFSGCGKPLPAGNDLTAGTKRTGSVVFDVPDTKGVLEYQHEFETSGSWKP</sequence>
<evidence type="ECO:0000256" key="2">
    <source>
        <dbReference type="SAM" id="MobiDB-lite"/>
    </source>
</evidence>
<feature type="compositionally biased region" description="Pro residues" evidence="2">
    <location>
        <begin position="1"/>
        <end position="10"/>
    </location>
</feature>
<feature type="compositionally biased region" description="Pro residues" evidence="2">
    <location>
        <begin position="18"/>
        <end position="27"/>
    </location>
</feature>
<keyword evidence="3" id="KW-1133">Transmembrane helix</keyword>
<dbReference type="STRING" id="709881.SAMN04489832_5446"/>